<proteinExistence type="predicted"/>
<protein>
    <submittedName>
        <fullName evidence="2">N-acetyltransferase</fullName>
    </submittedName>
</protein>
<sequence length="221" mass="25792">MYVSARWFILRLNTGIESLWEYPRRNGTPTTGRSKKMNGDSLTGNLVRLVAIDLDEDARLLSEWDRDSEFQRLLNSESASRYNSKQVREFFEKEIDSMHFYMIQRLEDNRKIGLIDLNGIDWVSRSAWVGIGIGEREFWGKGYGTDAMKVLLRYAFTILNLQRVTLNVFDFNQRGYASYKKSGFKEEGRLPGALFKAGKRCDLIFMGILRSEWEELQNQTQ</sequence>
<dbReference type="InterPro" id="IPR000182">
    <property type="entry name" value="GNAT_dom"/>
</dbReference>
<gene>
    <name evidence="2" type="ORF">ENT17_04745</name>
</gene>
<dbReference type="PANTHER" id="PTHR43415">
    <property type="entry name" value="SPERMIDINE N(1)-ACETYLTRANSFERASE"/>
    <property type="match status" value="1"/>
</dbReference>
<reference evidence="2" key="1">
    <citation type="journal article" date="2020" name="mSystems">
        <title>Genome- and Community-Level Interaction Insights into Carbon Utilization and Element Cycling Functions of Hydrothermarchaeota in Hydrothermal Sediment.</title>
        <authorList>
            <person name="Zhou Z."/>
            <person name="Liu Y."/>
            <person name="Xu W."/>
            <person name="Pan J."/>
            <person name="Luo Z.H."/>
            <person name="Li M."/>
        </authorList>
    </citation>
    <scope>NUCLEOTIDE SEQUENCE [LARGE SCALE GENOMIC DNA]</scope>
    <source>
        <strain evidence="2">SpSt-556</strain>
    </source>
</reference>
<dbReference type="EMBL" id="DSXR01000051">
    <property type="protein sequence ID" value="HGS86908.1"/>
    <property type="molecule type" value="Genomic_DNA"/>
</dbReference>
<dbReference type="InterPro" id="IPR016181">
    <property type="entry name" value="Acyl_CoA_acyltransferase"/>
</dbReference>
<feature type="domain" description="N-acetyltransferase" evidence="1">
    <location>
        <begin position="56"/>
        <end position="211"/>
    </location>
</feature>
<evidence type="ECO:0000259" key="1">
    <source>
        <dbReference type="PROSITE" id="PS51186"/>
    </source>
</evidence>
<dbReference type="PROSITE" id="PS51186">
    <property type="entry name" value="GNAT"/>
    <property type="match status" value="1"/>
</dbReference>
<evidence type="ECO:0000313" key="2">
    <source>
        <dbReference type="EMBL" id="HGS86908.1"/>
    </source>
</evidence>
<dbReference type="CDD" id="cd04301">
    <property type="entry name" value="NAT_SF"/>
    <property type="match status" value="1"/>
</dbReference>
<keyword evidence="2" id="KW-0808">Transferase</keyword>
<organism evidence="2">
    <name type="scientific">Bellilinea caldifistulae</name>
    <dbReference type="NCBI Taxonomy" id="360411"/>
    <lineage>
        <taxon>Bacteria</taxon>
        <taxon>Bacillati</taxon>
        <taxon>Chloroflexota</taxon>
        <taxon>Anaerolineae</taxon>
        <taxon>Anaerolineales</taxon>
        <taxon>Anaerolineaceae</taxon>
        <taxon>Bellilinea</taxon>
    </lineage>
</organism>
<dbReference type="GO" id="GO:0016747">
    <property type="term" value="F:acyltransferase activity, transferring groups other than amino-acyl groups"/>
    <property type="evidence" value="ECO:0007669"/>
    <property type="project" value="InterPro"/>
</dbReference>
<dbReference type="Pfam" id="PF13302">
    <property type="entry name" value="Acetyltransf_3"/>
    <property type="match status" value="1"/>
</dbReference>
<dbReference type="SUPFAM" id="SSF55729">
    <property type="entry name" value="Acyl-CoA N-acyltransferases (Nat)"/>
    <property type="match status" value="1"/>
</dbReference>
<dbReference type="Gene3D" id="3.40.630.30">
    <property type="match status" value="1"/>
</dbReference>
<accession>A0A7C4Q1X0</accession>
<dbReference type="AlphaFoldDB" id="A0A7C4Q1X0"/>
<comment type="caution">
    <text evidence="2">The sequence shown here is derived from an EMBL/GenBank/DDBJ whole genome shotgun (WGS) entry which is preliminary data.</text>
</comment>
<name>A0A7C4Q1X0_9CHLR</name>
<dbReference type="PANTHER" id="PTHR43415:SF3">
    <property type="entry name" value="GNAT-FAMILY ACETYLTRANSFERASE"/>
    <property type="match status" value="1"/>
</dbReference>